<dbReference type="PROSITE" id="PS51007">
    <property type="entry name" value="CYTC"/>
    <property type="match status" value="1"/>
</dbReference>
<evidence type="ECO:0000259" key="5">
    <source>
        <dbReference type="PROSITE" id="PS51007"/>
    </source>
</evidence>
<keyword evidence="6" id="KW-0560">Oxidoreductase</keyword>
<dbReference type="InterPro" id="IPR009056">
    <property type="entry name" value="Cyt_c-like_dom"/>
</dbReference>
<evidence type="ECO:0000256" key="3">
    <source>
        <dbReference type="ARBA" id="ARBA00023004"/>
    </source>
</evidence>
<evidence type="ECO:0000256" key="2">
    <source>
        <dbReference type="ARBA" id="ARBA00022723"/>
    </source>
</evidence>
<sequence length="454" mass="51403">MLKKLLILKALSAIFCLGLFAFNIEKNYLSSSKDSKLLLKSITGLTDEEKDIFMLGRSFFNIPWVKAPSITTARDGLGPLFNANSCVSCHPNNGRGNLFNKDFTTSRAIVARLSKEKNDSKKDEEVFLKKGFIPEPIYGEQLAINGIFGVPFEGNIKLDFEEKNEILNDGTRVILQKPKYSLENLNYGNIEEDTIVSFRIAQSLNGMALIDMILDEEILKNQDLEDLNNDGISGKVNYVYSPISNRYEIGKYTWKASVANLKEQISFAASNDIGLTTTIEPKDKCTFFQKECLYAPKPKDEIDLPEHRLDAITFYLKNLKTYSADKSSENYKEGYKIFENIGCAKCHVGSLKTKLGFEVSAFSDFLLHDMGDDLADNRIEFSANGNEWRTAPLWGITLHEKINKTKARLLHDGRARDFQEAILWHGGEAKQSQMAYKALSLEDREKLIKFLEEL</sequence>
<organism evidence="6 9">
    <name type="scientific">Aliarcobacter cibarius</name>
    <dbReference type="NCBI Taxonomy" id="255507"/>
    <lineage>
        <taxon>Bacteria</taxon>
        <taxon>Pseudomonadati</taxon>
        <taxon>Campylobacterota</taxon>
        <taxon>Epsilonproteobacteria</taxon>
        <taxon>Campylobacterales</taxon>
        <taxon>Arcobacteraceae</taxon>
        <taxon>Aliarcobacter</taxon>
    </lineage>
</organism>
<dbReference type="GO" id="GO:0004130">
    <property type="term" value="F:cytochrome-c peroxidase activity"/>
    <property type="evidence" value="ECO:0007669"/>
    <property type="project" value="TreeGrafter"/>
</dbReference>
<dbReference type="InterPro" id="IPR010538">
    <property type="entry name" value="DHOR"/>
</dbReference>
<reference evidence="7 8" key="1">
    <citation type="submission" date="2019-05" db="EMBL/GenBank/DDBJ databases">
        <title>Arcobacter cibarius and Arcobacter thereius providing challenges in identification an antibiotic susceptibility and Quinolone resistance.</title>
        <authorList>
            <person name="Busch A."/>
            <person name="Hanel I."/>
            <person name="Hotzel H."/>
            <person name="Tomaso H."/>
        </authorList>
    </citation>
    <scope>NUCLEOTIDE SEQUENCE [LARGE SCALE GENOMIC DNA]</scope>
    <source>
        <strain evidence="7 8">16CS0831-2</strain>
    </source>
</reference>
<evidence type="ECO:0000313" key="7">
    <source>
        <dbReference type="EMBL" id="TLS96832.1"/>
    </source>
</evidence>
<dbReference type="InterPro" id="IPR036909">
    <property type="entry name" value="Cyt_c-like_dom_sf"/>
</dbReference>
<dbReference type="EMBL" id="VBUC01000027">
    <property type="protein sequence ID" value="TLS96832.1"/>
    <property type="molecule type" value="Genomic_DNA"/>
</dbReference>
<keyword evidence="6" id="KW-0575">Peroxidase</keyword>
<dbReference type="KEGG" id="acib:ACBT_1799"/>
<dbReference type="InterPro" id="IPR051395">
    <property type="entry name" value="Cytochrome_c_Peroxidase/MauG"/>
</dbReference>
<evidence type="ECO:0000313" key="9">
    <source>
        <dbReference type="Proteomes" id="UP000509513"/>
    </source>
</evidence>
<keyword evidence="3 4" id="KW-0408">Iron</keyword>
<name>A0A5J6RJW0_9BACT</name>
<protein>
    <submittedName>
        <fullName evidence="6">Diheme oxidoreductase, putative peroxidase</fullName>
    </submittedName>
    <submittedName>
        <fullName evidence="7">Thiol oxidoreductase</fullName>
    </submittedName>
</protein>
<evidence type="ECO:0000313" key="8">
    <source>
        <dbReference type="Proteomes" id="UP000305417"/>
    </source>
</evidence>
<reference evidence="6 9" key="2">
    <citation type="submission" date="2020-05" db="EMBL/GenBank/DDBJ databases">
        <title>Complete genome sequencing of Campylobacter and Arcobacter type strains.</title>
        <authorList>
            <person name="Miller W.G."/>
            <person name="Yee E."/>
        </authorList>
    </citation>
    <scope>NUCLEOTIDE SEQUENCE [LARGE SCALE GENOMIC DNA]</scope>
    <source>
        <strain evidence="6 9">LMG 21996</strain>
    </source>
</reference>
<dbReference type="Proteomes" id="UP000305417">
    <property type="component" value="Unassembled WGS sequence"/>
</dbReference>
<keyword evidence="8" id="KW-1185">Reference proteome</keyword>
<evidence type="ECO:0000313" key="6">
    <source>
        <dbReference type="EMBL" id="QKJ27696.1"/>
    </source>
</evidence>
<accession>A0A5J6RJW0</accession>
<dbReference type="AlphaFoldDB" id="A0A5J6RJW0"/>
<dbReference type="PANTHER" id="PTHR30600">
    <property type="entry name" value="CYTOCHROME C PEROXIDASE-RELATED"/>
    <property type="match status" value="1"/>
</dbReference>
<dbReference type="STRING" id="1442598.GCA_000522465_00584"/>
<dbReference type="GO" id="GO:0020037">
    <property type="term" value="F:heme binding"/>
    <property type="evidence" value="ECO:0007669"/>
    <property type="project" value="InterPro"/>
</dbReference>
<dbReference type="OrthoDB" id="9805202at2"/>
<dbReference type="Proteomes" id="UP000509513">
    <property type="component" value="Chromosome"/>
</dbReference>
<proteinExistence type="predicted"/>
<gene>
    <name evidence="6" type="ORF">ACBT_1799</name>
    <name evidence="7" type="ORF">FE247_09405</name>
</gene>
<evidence type="ECO:0000256" key="1">
    <source>
        <dbReference type="ARBA" id="ARBA00022617"/>
    </source>
</evidence>
<keyword evidence="1 4" id="KW-0349">Heme</keyword>
<feature type="domain" description="Cytochrome c" evidence="5">
    <location>
        <begin position="329"/>
        <end position="454"/>
    </location>
</feature>
<dbReference type="PANTHER" id="PTHR30600:SF4">
    <property type="entry name" value="CYTOCHROME C DOMAIN-CONTAINING PROTEIN"/>
    <property type="match status" value="1"/>
</dbReference>
<dbReference type="RefSeq" id="WP_024774744.1">
    <property type="nucleotide sequence ID" value="NZ_CP043857.1"/>
</dbReference>
<dbReference type="Pfam" id="PF06537">
    <property type="entry name" value="DHOR"/>
    <property type="match status" value="1"/>
</dbReference>
<dbReference type="GO" id="GO:0046872">
    <property type="term" value="F:metal ion binding"/>
    <property type="evidence" value="ECO:0007669"/>
    <property type="project" value="UniProtKB-KW"/>
</dbReference>
<dbReference type="EMBL" id="CP054051">
    <property type="protein sequence ID" value="QKJ27696.1"/>
    <property type="molecule type" value="Genomic_DNA"/>
</dbReference>
<evidence type="ECO:0000256" key="4">
    <source>
        <dbReference type="PROSITE-ProRule" id="PRU00433"/>
    </source>
</evidence>
<dbReference type="GO" id="GO:0009055">
    <property type="term" value="F:electron transfer activity"/>
    <property type="evidence" value="ECO:0007669"/>
    <property type="project" value="InterPro"/>
</dbReference>
<dbReference type="PIRSF" id="PIRSF028099">
    <property type="entry name" value="DUF1111"/>
    <property type="match status" value="1"/>
</dbReference>
<dbReference type="Gene3D" id="1.10.760.10">
    <property type="entry name" value="Cytochrome c-like domain"/>
    <property type="match status" value="1"/>
</dbReference>
<keyword evidence="2 4" id="KW-0479">Metal-binding</keyword>
<dbReference type="SUPFAM" id="SSF46626">
    <property type="entry name" value="Cytochrome c"/>
    <property type="match status" value="2"/>
</dbReference>